<dbReference type="EMBL" id="JAVRJZ010000090">
    <property type="protein sequence ID" value="KAK2703478.1"/>
    <property type="molecule type" value="Genomic_DNA"/>
</dbReference>
<dbReference type="FunFam" id="1.10.8.10:FF:000006">
    <property type="entry name" value="Putative nascent polypeptide-associated complex subunit alpha"/>
    <property type="match status" value="1"/>
</dbReference>
<dbReference type="InterPro" id="IPR016641">
    <property type="entry name" value="EGD2/NACA0like"/>
</dbReference>
<dbReference type="Gene3D" id="1.10.8.10">
    <property type="entry name" value="DNA helicase RuvA subunit, C-terminal domain"/>
    <property type="match status" value="1"/>
</dbReference>
<evidence type="ECO:0000313" key="4">
    <source>
        <dbReference type="Proteomes" id="UP001187531"/>
    </source>
</evidence>
<dbReference type="SMART" id="SM01407">
    <property type="entry name" value="NAC"/>
    <property type="match status" value="1"/>
</dbReference>
<dbReference type="PANTHER" id="PTHR21713">
    <property type="entry name" value="NASCENT POLYPEPTIDE ASSOCIATED COMPLEX ALPHA SUBUNIT-RELATED"/>
    <property type="match status" value="1"/>
</dbReference>
<reference evidence="3" key="1">
    <citation type="submission" date="2023-07" db="EMBL/GenBank/DDBJ databases">
        <title>Chromosome-level genome assembly of Artemia franciscana.</title>
        <authorList>
            <person name="Jo E."/>
        </authorList>
    </citation>
    <scope>NUCLEOTIDE SEQUENCE</scope>
    <source>
        <tissue evidence="3">Whole body</tissue>
    </source>
</reference>
<dbReference type="InterPro" id="IPR038187">
    <property type="entry name" value="NAC_A/B_dom_sf"/>
</dbReference>
<evidence type="ECO:0000256" key="1">
    <source>
        <dbReference type="SAM" id="MobiDB-lite"/>
    </source>
</evidence>
<feature type="compositionally biased region" description="Acidic residues" evidence="1">
    <location>
        <begin position="18"/>
        <end position="31"/>
    </location>
</feature>
<keyword evidence="4" id="KW-1185">Reference proteome</keyword>
<gene>
    <name evidence="3" type="ORF">QYM36_018070</name>
</gene>
<dbReference type="Gene3D" id="2.20.70.30">
    <property type="entry name" value="Nascent polypeptide-associated complex domain"/>
    <property type="match status" value="1"/>
</dbReference>
<evidence type="ECO:0000313" key="3">
    <source>
        <dbReference type="EMBL" id="KAK2703477.1"/>
    </source>
</evidence>
<evidence type="ECO:0000259" key="2">
    <source>
        <dbReference type="PROSITE" id="PS51151"/>
    </source>
</evidence>
<dbReference type="EMBL" id="JAVRJZ010000090">
    <property type="protein sequence ID" value="KAK2703477.1"/>
    <property type="molecule type" value="Genomic_DNA"/>
</dbReference>
<feature type="compositionally biased region" description="Acidic residues" evidence="1">
    <location>
        <begin position="154"/>
        <end position="167"/>
    </location>
</feature>
<dbReference type="CDD" id="cd14358">
    <property type="entry name" value="UBA_NAC_euk"/>
    <property type="match status" value="1"/>
</dbReference>
<dbReference type="Proteomes" id="UP001187531">
    <property type="component" value="Unassembled WGS sequence"/>
</dbReference>
<dbReference type="CDD" id="cd22054">
    <property type="entry name" value="NAC_NACA"/>
    <property type="match status" value="1"/>
</dbReference>
<feature type="domain" description="NAC-A/B" evidence="2">
    <location>
        <begin position="59"/>
        <end position="124"/>
    </location>
</feature>
<dbReference type="GO" id="GO:0005854">
    <property type="term" value="C:nascent polypeptide-associated complex"/>
    <property type="evidence" value="ECO:0007669"/>
    <property type="project" value="InterPro"/>
</dbReference>
<feature type="compositionally biased region" description="Low complexity" evidence="1">
    <location>
        <begin position="36"/>
        <end position="48"/>
    </location>
</feature>
<dbReference type="AlphaFoldDB" id="A0AA88HDU3"/>
<protein>
    <recommendedName>
        <fullName evidence="2">NAC-A/B domain-containing protein</fullName>
    </recommendedName>
</protein>
<name>A0AA88HDU3_ARTSF</name>
<feature type="compositionally biased region" description="Basic and acidic residues" evidence="1">
    <location>
        <begin position="1"/>
        <end position="10"/>
    </location>
</feature>
<accession>A0AA88HDU3</accession>
<dbReference type="FunFam" id="2.20.70.30:FF:000002">
    <property type="entry name" value="Nascent polypeptide-associated complex (NAC), alpha subunit"/>
    <property type="match status" value="1"/>
</dbReference>
<sequence length="206" mass="22261">MPAVEEKKNEVTVADGSDNTDSESDESVPELEEAKGAQAAAGAVAGAGPEDLSSKSKQSRGEKKARKIMSKLGLKHVPGVSKVTIRKSRNILFVINKPDVYKNPVSDTYIVFGEAKIEDLTQQAHLAAVEKFKTQETTPAEAGAHTTVPAPIAEESEEEEVDETDVEDKDIDLVMSQANVSRAKAIKALKNNKNDIVNAIMELTMW</sequence>
<dbReference type="InterPro" id="IPR044034">
    <property type="entry name" value="NAC-like_UBA"/>
</dbReference>
<dbReference type="InterPro" id="IPR002715">
    <property type="entry name" value="Nas_poly-pep-assoc_cplx_dom"/>
</dbReference>
<comment type="caution">
    <text evidence="3">The sequence shown here is derived from an EMBL/GenBank/DDBJ whole genome shotgun (WGS) entry which is preliminary data.</text>
</comment>
<dbReference type="Pfam" id="PF01849">
    <property type="entry name" value="NAC"/>
    <property type="match status" value="1"/>
</dbReference>
<feature type="region of interest" description="Disordered" evidence="1">
    <location>
        <begin position="135"/>
        <end position="167"/>
    </location>
</feature>
<proteinExistence type="predicted"/>
<feature type="region of interest" description="Disordered" evidence="1">
    <location>
        <begin position="1"/>
        <end position="66"/>
    </location>
</feature>
<organism evidence="3 4">
    <name type="scientific">Artemia franciscana</name>
    <name type="common">Brine shrimp</name>
    <name type="synonym">Artemia sanfranciscana</name>
    <dbReference type="NCBI Taxonomy" id="6661"/>
    <lineage>
        <taxon>Eukaryota</taxon>
        <taxon>Metazoa</taxon>
        <taxon>Ecdysozoa</taxon>
        <taxon>Arthropoda</taxon>
        <taxon>Crustacea</taxon>
        <taxon>Branchiopoda</taxon>
        <taxon>Anostraca</taxon>
        <taxon>Artemiidae</taxon>
        <taxon>Artemia</taxon>
    </lineage>
</organism>
<dbReference type="Pfam" id="PF19026">
    <property type="entry name" value="UBA_HYPK"/>
    <property type="match status" value="1"/>
</dbReference>
<dbReference type="PROSITE" id="PS51151">
    <property type="entry name" value="NAC_AB"/>
    <property type="match status" value="1"/>
</dbReference>
<dbReference type="PIRSF" id="PIRSF015901">
    <property type="entry name" value="NAC_alpha"/>
    <property type="match status" value="1"/>
</dbReference>